<dbReference type="GO" id="GO:0014704">
    <property type="term" value="C:intercalated disc"/>
    <property type="evidence" value="ECO:0007669"/>
    <property type="project" value="TreeGrafter"/>
</dbReference>
<feature type="domain" description="Ig-like" evidence="14">
    <location>
        <begin position="1"/>
        <end position="118"/>
    </location>
</feature>
<organism evidence="15 16">
    <name type="scientific">Lates calcarifer</name>
    <name type="common">Barramundi</name>
    <name type="synonym">Holocentrus calcarifer</name>
    <dbReference type="NCBI Taxonomy" id="8187"/>
    <lineage>
        <taxon>Eukaryota</taxon>
        <taxon>Metazoa</taxon>
        <taxon>Chordata</taxon>
        <taxon>Craniata</taxon>
        <taxon>Vertebrata</taxon>
        <taxon>Euteleostomi</taxon>
        <taxon>Actinopterygii</taxon>
        <taxon>Neopterygii</taxon>
        <taxon>Teleostei</taxon>
        <taxon>Neoteleostei</taxon>
        <taxon>Acanthomorphata</taxon>
        <taxon>Carangaria</taxon>
        <taxon>Carangaria incertae sedis</taxon>
        <taxon>Centropomidae</taxon>
        <taxon>Lates</taxon>
    </lineage>
</organism>
<dbReference type="SUPFAM" id="SSF48726">
    <property type="entry name" value="Immunoglobulin"/>
    <property type="match status" value="1"/>
</dbReference>
<proteinExistence type="predicted"/>
<keyword evidence="16" id="KW-1185">Reference proteome</keyword>
<evidence type="ECO:0000256" key="12">
    <source>
        <dbReference type="ARBA" id="ARBA00023319"/>
    </source>
</evidence>
<dbReference type="GO" id="GO:0034109">
    <property type="term" value="P:homotypic cell-cell adhesion"/>
    <property type="evidence" value="ECO:0007669"/>
    <property type="project" value="TreeGrafter"/>
</dbReference>
<keyword evidence="6" id="KW-0130">Cell adhesion</keyword>
<dbReference type="Ensembl" id="ENSLCAT00010029849.1">
    <property type="protein sequence ID" value="ENSLCAP00010029207.1"/>
    <property type="gene ID" value="ENSLCAG00010013722.1"/>
</dbReference>
<evidence type="ECO:0000256" key="9">
    <source>
        <dbReference type="ARBA" id="ARBA00023157"/>
    </source>
</evidence>
<evidence type="ECO:0000256" key="13">
    <source>
        <dbReference type="SAM" id="Phobius"/>
    </source>
</evidence>
<evidence type="ECO:0000256" key="3">
    <source>
        <dbReference type="ARBA" id="ARBA00022692"/>
    </source>
</evidence>
<dbReference type="Proteomes" id="UP000314980">
    <property type="component" value="Unassembled WGS sequence"/>
</dbReference>
<keyword evidence="11" id="KW-0325">Glycoprotein</keyword>
<evidence type="ECO:0000256" key="6">
    <source>
        <dbReference type="ARBA" id="ARBA00022889"/>
    </source>
</evidence>
<reference evidence="15" key="2">
    <citation type="submission" date="2025-05" db="UniProtKB">
        <authorList>
            <consortium name="Ensembl"/>
        </authorList>
    </citation>
    <scope>IDENTIFICATION</scope>
</reference>
<dbReference type="InterPro" id="IPR036179">
    <property type="entry name" value="Ig-like_dom_sf"/>
</dbReference>
<evidence type="ECO:0000256" key="10">
    <source>
        <dbReference type="ARBA" id="ARBA00023170"/>
    </source>
</evidence>
<keyword evidence="3 13" id="KW-0812">Transmembrane</keyword>
<dbReference type="GO" id="GO:0005923">
    <property type="term" value="C:bicellular tight junction"/>
    <property type="evidence" value="ECO:0007669"/>
    <property type="project" value="TreeGrafter"/>
</dbReference>
<keyword evidence="8 13" id="KW-0472">Membrane</keyword>
<feature type="transmembrane region" description="Helical" evidence="13">
    <location>
        <begin position="138"/>
        <end position="157"/>
    </location>
</feature>
<keyword evidence="7 13" id="KW-1133">Transmembrane helix</keyword>
<evidence type="ECO:0000256" key="2">
    <source>
        <dbReference type="ARBA" id="ARBA00022475"/>
    </source>
</evidence>
<dbReference type="Pfam" id="PF07686">
    <property type="entry name" value="V-set"/>
    <property type="match status" value="1"/>
</dbReference>
<name>A0A4W6G3N6_LATCA</name>
<accession>A0A4W6G3N6</accession>
<dbReference type="GeneTree" id="ENSGT00940000154829"/>
<reference evidence="16" key="1">
    <citation type="submission" date="2015-09" db="EMBL/GenBank/DDBJ databases">
        <authorList>
            <person name="Sai Rama Sridatta P."/>
        </authorList>
    </citation>
    <scope>NUCLEOTIDE SEQUENCE [LARGE SCALE GENOMIC DNA]</scope>
</reference>
<comment type="subcellular location">
    <subcellularLocation>
        <location evidence="1">Cell membrane</location>
        <topology evidence="1">Single-pass type I membrane protein</topology>
    </subcellularLocation>
</comment>
<evidence type="ECO:0000256" key="11">
    <source>
        <dbReference type="ARBA" id="ARBA00023180"/>
    </source>
</evidence>
<evidence type="ECO:0000256" key="8">
    <source>
        <dbReference type="ARBA" id="ARBA00023136"/>
    </source>
</evidence>
<evidence type="ECO:0000259" key="14">
    <source>
        <dbReference type="PROSITE" id="PS50835"/>
    </source>
</evidence>
<keyword evidence="2" id="KW-1003">Cell membrane</keyword>
<keyword evidence="9" id="KW-1015">Disulfide bond</keyword>
<evidence type="ECO:0000313" key="15">
    <source>
        <dbReference type="Ensembl" id="ENSLCAP00010058140.1"/>
    </source>
</evidence>
<dbReference type="GO" id="GO:0050839">
    <property type="term" value="F:cell adhesion molecule binding"/>
    <property type="evidence" value="ECO:0007669"/>
    <property type="project" value="TreeGrafter"/>
</dbReference>
<protein>
    <recommendedName>
        <fullName evidence="14">Ig-like domain-containing protein</fullName>
    </recommendedName>
</protein>
<keyword evidence="5" id="KW-0677">Repeat</keyword>
<dbReference type="InterPro" id="IPR052307">
    <property type="entry name" value="EJ_Adhesion_Regulator"/>
</dbReference>
<dbReference type="InterPro" id="IPR013783">
    <property type="entry name" value="Ig-like_fold"/>
</dbReference>
<dbReference type="InterPro" id="IPR013106">
    <property type="entry name" value="Ig_V-set"/>
</dbReference>
<sequence length="201" mass="22215">MSILLTSTCGLNLPAPSTLGHDISLGYHFTLASVDVGDLEIEWTVNRSDGQEEEEHLICYIEGVINHFTGFEGRVHFSSPDPQDGDASLTINSVKIKDKGTYQCTVKKFGEVQSRQIKLMVMEEVSVPESDVDTPVTVAAPITFSIIILAGIIFHCCKQKRQQKSDEENVSTDEESLVHTQSEMTVVMKEFDVLVITVPVL</sequence>
<evidence type="ECO:0000256" key="4">
    <source>
        <dbReference type="ARBA" id="ARBA00022729"/>
    </source>
</evidence>
<dbReference type="Gene3D" id="2.60.40.10">
    <property type="entry name" value="Immunoglobulins"/>
    <property type="match status" value="1"/>
</dbReference>
<dbReference type="AlphaFoldDB" id="A0A4W6G3N6"/>
<dbReference type="PROSITE" id="PS50835">
    <property type="entry name" value="IG_LIKE"/>
    <property type="match status" value="1"/>
</dbReference>
<dbReference type="Ensembl" id="ENSLCAT00010059720.1">
    <property type="protein sequence ID" value="ENSLCAP00010058140.1"/>
    <property type="gene ID" value="ENSLCAG00010027100.1"/>
</dbReference>
<dbReference type="InterPro" id="IPR007110">
    <property type="entry name" value="Ig-like_dom"/>
</dbReference>
<dbReference type="GO" id="GO:0016323">
    <property type="term" value="C:basolateral plasma membrane"/>
    <property type="evidence" value="ECO:0007669"/>
    <property type="project" value="TreeGrafter"/>
</dbReference>
<dbReference type="STRING" id="8187.ENSLCAP00010029207"/>
<evidence type="ECO:0000256" key="5">
    <source>
        <dbReference type="ARBA" id="ARBA00022737"/>
    </source>
</evidence>
<keyword evidence="12" id="KW-0393">Immunoglobulin domain</keyword>
<dbReference type="PANTHER" id="PTHR44468">
    <property type="entry name" value="COXSACKIEVIRUS AND ADENOVIRUS RECEPTOR-RELATED"/>
    <property type="match status" value="1"/>
</dbReference>
<evidence type="ECO:0000256" key="7">
    <source>
        <dbReference type="ARBA" id="ARBA00022989"/>
    </source>
</evidence>
<keyword evidence="4" id="KW-0732">Signal</keyword>
<dbReference type="PANTHER" id="PTHR44468:SF3">
    <property type="entry name" value="COXSACKIEVIRUS AND ADENOVIRUS RECEPTOR"/>
    <property type="match status" value="1"/>
</dbReference>
<keyword evidence="10" id="KW-0675">Receptor</keyword>
<evidence type="ECO:0000313" key="16">
    <source>
        <dbReference type="Proteomes" id="UP000314980"/>
    </source>
</evidence>
<evidence type="ECO:0000256" key="1">
    <source>
        <dbReference type="ARBA" id="ARBA00004251"/>
    </source>
</evidence>